<dbReference type="PANTHER" id="PTHR30348:SF4">
    <property type="entry name" value="DUF72 DOMAIN-CONTAINING PROTEIN"/>
    <property type="match status" value="1"/>
</dbReference>
<dbReference type="Gene3D" id="3.20.20.410">
    <property type="entry name" value="Protein of unknown function UPF0759"/>
    <property type="match status" value="1"/>
</dbReference>
<protein>
    <submittedName>
        <fullName evidence="1">DUF72 domain-containing protein</fullName>
    </submittedName>
</protein>
<evidence type="ECO:0000313" key="1">
    <source>
        <dbReference type="EMBL" id="MFC4535641.1"/>
    </source>
</evidence>
<dbReference type="RefSeq" id="WP_380848582.1">
    <property type="nucleotide sequence ID" value="NZ_JBHSFP010000033.1"/>
</dbReference>
<dbReference type="SUPFAM" id="SSF117396">
    <property type="entry name" value="TM1631-like"/>
    <property type="match status" value="1"/>
</dbReference>
<dbReference type="Proteomes" id="UP001596004">
    <property type="component" value="Unassembled WGS sequence"/>
</dbReference>
<keyword evidence="2" id="KW-1185">Reference proteome</keyword>
<evidence type="ECO:0000313" key="2">
    <source>
        <dbReference type="Proteomes" id="UP001596004"/>
    </source>
</evidence>
<sequence>MLLVGTSGWQYRHWRDVLYPEGLPQRVWLERYAGCFGTVENNNAFYRLPSRETFEGWRERTPGGFVMAVKASRFLTHVKRLKEPEEPVRRLMDAAEGLGPKLGPILLQLPPTLRAEPERLDACLARFPRHVRVAVEPRHPSWWSDEVRDVLTAHGATLCWADVLGRPVTPLWRTAGWGYVRLHQGRARPWPAYGETSLRSWLHRLTDAWPDDHDVYVYFNNDPNGAAVRDAVRFAALAHAEGHPVTPTPSNLPKPAPS</sequence>
<dbReference type="Pfam" id="PF01904">
    <property type="entry name" value="DUF72"/>
    <property type="match status" value="1"/>
</dbReference>
<proteinExistence type="predicted"/>
<name>A0ABV9CR26_9ACTN</name>
<dbReference type="InterPro" id="IPR002763">
    <property type="entry name" value="DUF72"/>
</dbReference>
<organism evidence="1 2">
    <name type="scientific">Sphaerisporangium dianthi</name>
    <dbReference type="NCBI Taxonomy" id="1436120"/>
    <lineage>
        <taxon>Bacteria</taxon>
        <taxon>Bacillati</taxon>
        <taxon>Actinomycetota</taxon>
        <taxon>Actinomycetes</taxon>
        <taxon>Streptosporangiales</taxon>
        <taxon>Streptosporangiaceae</taxon>
        <taxon>Sphaerisporangium</taxon>
    </lineage>
</organism>
<comment type="caution">
    <text evidence="1">The sequence shown here is derived from an EMBL/GenBank/DDBJ whole genome shotgun (WGS) entry which is preliminary data.</text>
</comment>
<accession>A0ABV9CR26</accession>
<dbReference type="InterPro" id="IPR036520">
    <property type="entry name" value="UPF0759_sf"/>
</dbReference>
<reference evidence="2" key="1">
    <citation type="journal article" date="2019" name="Int. J. Syst. Evol. Microbiol.">
        <title>The Global Catalogue of Microorganisms (GCM) 10K type strain sequencing project: providing services to taxonomists for standard genome sequencing and annotation.</title>
        <authorList>
            <consortium name="The Broad Institute Genomics Platform"/>
            <consortium name="The Broad Institute Genome Sequencing Center for Infectious Disease"/>
            <person name="Wu L."/>
            <person name="Ma J."/>
        </authorList>
    </citation>
    <scope>NUCLEOTIDE SEQUENCE [LARGE SCALE GENOMIC DNA]</scope>
    <source>
        <strain evidence="2">CGMCC 4.7132</strain>
    </source>
</reference>
<gene>
    <name evidence="1" type="ORF">ACFO60_33165</name>
</gene>
<dbReference type="EMBL" id="JBHSFP010000033">
    <property type="protein sequence ID" value="MFC4535641.1"/>
    <property type="molecule type" value="Genomic_DNA"/>
</dbReference>
<dbReference type="PANTHER" id="PTHR30348">
    <property type="entry name" value="UNCHARACTERIZED PROTEIN YECE"/>
    <property type="match status" value="1"/>
</dbReference>